<feature type="region of interest" description="Disordered" evidence="10">
    <location>
        <begin position="548"/>
        <end position="591"/>
    </location>
</feature>
<gene>
    <name evidence="12" type="primary">pab2</name>
    <name evidence="12" type="ORF">CFP56_007534</name>
</gene>
<dbReference type="InterPro" id="IPR035979">
    <property type="entry name" value="RBD_domain_sf"/>
</dbReference>
<reference evidence="12 13" key="1">
    <citation type="journal article" date="2018" name="Sci. Data">
        <title>The draft genome sequence of cork oak.</title>
        <authorList>
            <person name="Ramos A.M."/>
            <person name="Usie A."/>
            <person name="Barbosa P."/>
            <person name="Barros P.M."/>
            <person name="Capote T."/>
            <person name="Chaves I."/>
            <person name="Simoes F."/>
            <person name="Abreu I."/>
            <person name="Carrasquinho I."/>
            <person name="Faro C."/>
            <person name="Guimaraes J.B."/>
            <person name="Mendonca D."/>
            <person name="Nobrega F."/>
            <person name="Rodrigues L."/>
            <person name="Saibo N.J.M."/>
            <person name="Varela M.C."/>
            <person name="Egas C."/>
            <person name="Matos J."/>
            <person name="Miguel C.M."/>
            <person name="Oliveira M.M."/>
            <person name="Ricardo C.P."/>
            <person name="Goncalves S."/>
        </authorList>
    </citation>
    <scope>NUCLEOTIDE SEQUENCE [LARGE SCALE GENOMIC DNA]</scope>
    <source>
        <strain evidence="13">cv. HL8</strain>
    </source>
</reference>
<keyword evidence="4" id="KW-0677">Repeat</keyword>
<organism evidence="12 13">
    <name type="scientific">Quercus suber</name>
    <name type="common">Cork oak</name>
    <dbReference type="NCBI Taxonomy" id="58331"/>
    <lineage>
        <taxon>Eukaryota</taxon>
        <taxon>Viridiplantae</taxon>
        <taxon>Streptophyta</taxon>
        <taxon>Embryophyta</taxon>
        <taxon>Tracheophyta</taxon>
        <taxon>Spermatophyta</taxon>
        <taxon>Magnoliopsida</taxon>
        <taxon>eudicotyledons</taxon>
        <taxon>Gunneridae</taxon>
        <taxon>Pentapetalae</taxon>
        <taxon>rosids</taxon>
        <taxon>fabids</taxon>
        <taxon>Fagales</taxon>
        <taxon>Fagaceae</taxon>
        <taxon>Quercus</taxon>
    </lineage>
</organism>
<keyword evidence="9" id="KW-0175">Coiled coil</keyword>
<dbReference type="GO" id="GO:0008270">
    <property type="term" value="F:zinc ion binding"/>
    <property type="evidence" value="ECO:0007669"/>
    <property type="project" value="UniProtKB-KW"/>
</dbReference>
<feature type="compositionally biased region" description="Polar residues" evidence="10">
    <location>
        <begin position="204"/>
        <end position="213"/>
    </location>
</feature>
<evidence type="ECO:0000256" key="8">
    <source>
        <dbReference type="PROSITE-ProRule" id="PRU00176"/>
    </source>
</evidence>
<proteinExistence type="inferred from homology"/>
<evidence type="ECO:0000313" key="12">
    <source>
        <dbReference type="EMBL" id="KAK7846722.1"/>
    </source>
</evidence>
<evidence type="ECO:0000313" key="13">
    <source>
        <dbReference type="Proteomes" id="UP000237347"/>
    </source>
</evidence>
<feature type="compositionally biased region" description="Polar residues" evidence="10">
    <location>
        <begin position="176"/>
        <end position="188"/>
    </location>
</feature>
<dbReference type="GO" id="GO:0008143">
    <property type="term" value="F:poly(A) binding"/>
    <property type="evidence" value="ECO:0007669"/>
    <property type="project" value="InterPro"/>
</dbReference>
<feature type="region of interest" description="Disordered" evidence="10">
    <location>
        <begin position="1"/>
        <end position="20"/>
    </location>
</feature>
<keyword evidence="8" id="KW-0694">RNA-binding</keyword>
<dbReference type="InterPro" id="IPR012677">
    <property type="entry name" value="Nucleotide-bd_a/b_plait_sf"/>
</dbReference>
<dbReference type="PANTHER" id="PTHR14738:SF29">
    <property type="entry name" value="ZINC FINGER CCCH DOMAIN-CONTAINING PROTEIN 14"/>
    <property type="match status" value="1"/>
</dbReference>
<feature type="region of interest" description="Disordered" evidence="10">
    <location>
        <begin position="166"/>
        <end position="236"/>
    </location>
</feature>
<evidence type="ECO:0000256" key="5">
    <source>
        <dbReference type="ARBA" id="ARBA00022771"/>
    </source>
</evidence>
<dbReference type="InterPro" id="IPR040366">
    <property type="entry name" value="Nab2/ZC3H14"/>
</dbReference>
<evidence type="ECO:0000256" key="6">
    <source>
        <dbReference type="ARBA" id="ARBA00022833"/>
    </source>
</evidence>
<keyword evidence="13" id="KW-1185">Reference proteome</keyword>
<dbReference type="PROSITE" id="PS50102">
    <property type="entry name" value="RRM"/>
    <property type="match status" value="1"/>
</dbReference>
<dbReference type="InterPro" id="IPR002483">
    <property type="entry name" value="PWI_dom"/>
</dbReference>
<feature type="domain" description="RRM" evidence="11">
    <location>
        <begin position="419"/>
        <end position="496"/>
    </location>
</feature>
<dbReference type="GO" id="GO:0005634">
    <property type="term" value="C:nucleus"/>
    <property type="evidence" value="ECO:0007669"/>
    <property type="project" value="UniProtKB-SubCell"/>
</dbReference>
<dbReference type="Pfam" id="PF00076">
    <property type="entry name" value="RRM_1"/>
    <property type="match status" value="1"/>
</dbReference>
<evidence type="ECO:0000256" key="7">
    <source>
        <dbReference type="ARBA" id="ARBA00023242"/>
    </source>
</evidence>
<feature type="coiled-coil region" evidence="9">
    <location>
        <begin position="371"/>
        <end position="398"/>
    </location>
</feature>
<evidence type="ECO:0000256" key="2">
    <source>
        <dbReference type="ARBA" id="ARBA00008423"/>
    </source>
</evidence>
<dbReference type="GO" id="GO:0005737">
    <property type="term" value="C:cytoplasm"/>
    <property type="evidence" value="ECO:0007669"/>
    <property type="project" value="TreeGrafter"/>
</dbReference>
<evidence type="ECO:0000256" key="9">
    <source>
        <dbReference type="SAM" id="Coils"/>
    </source>
</evidence>
<dbReference type="SMART" id="SM00360">
    <property type="entry name" value="RRM"/>
    <property type="match status" value="1"/>
</dbReference>
<dbReference type="Gene3D" id="1.20.1390.10">
    <property type="entry name" value="PWI domain"/>
    <property type="match status" value="1"/>
</dbReference>
<dbReference type="AlphaFoldDB" id="A0AAW0L512"/>
<dbReference type="Gene3D" id="3.30.70.330">
    <property type="match status" value="1"/>
</dbReference>
<evidence type="ECO:0000256" key="1">
    <source>
        <dbReference type="ARBA" id="ARBA00004123"/>
    </source>
</evidence>
<dbReference type="EMBL" id="PKMF04000151">
    <property type="protein sequence ID" value="KAK7846722.1"/>
    <property type="molecule type" value="Genomic_DNA"/>
</dbReference>
<dbReference type="Gramene" id="rna-CFP56_60023-2">
    <property type="protein sequence ID" value="cds-POE60589.1"/>
    <property type="gene ID" value="gene-CFP56_60023"/>
</dbReference>
<evidence type="ECO:0000256" key="3">
    <source>
        <dbReference type="ARBA" id="ARBA00022723"/>
    </source>
</evidence>
<dbReference type="PANTHER" id="PTHR14738">
    <property type="entry name" value="ZINC FINGER CCCH DOMAIN-CONTAINING PROTEIN 14"/>
    <property type="match status" value="1"/>
</dbReference>
<comment type="similarity">
    <text evidence="2">Belongs to the ZC3H14 family.</text>
</comment>
<keyword evidence="5" id="KW-0863">Zinc-finger</keyword>
<comment type="subcellular location">
    <subcellularLocation>
        <location evidence="1">Nucleus</location>
    </subcellularLocation>
</comment>
<dbReference type="Pfam" id="PF01480">
    <property type="entry name" value="PWI"/>
    <property type="match status" value="1"/>
</dbReference>
<protein>
    <submittedName>
        <fullName evidence="12">Polyadenylate-binding protein 2</fullName>
    </submittedName>
</protein>
<dbReference type="SUPFAM" id="SSF54928">
    <property type="entry name" value="RNA-binding domain, RBD"/>
    <property type="match status" value="1"/>
</dbReference>
<dbReference type="Proteomes" id="UP000237347">
    <property type="component" value="Unassembled WGS sequence"/>
</dbReference>
<dbReference type="InterPro" id="IPR000504">
    <property type="entry name" value="RRM_dom"/>
</dbReference>
<dbReference type="GO" id="GO:0043488">
    <property type="term" value="P:regulation of mRNA stability"/>
    <property type="evidence" value="ECO:0007669"/>
    <property type="project" value="InterPro"/>
</dbReference>
<evidence type="ECO:0000256" key="10">
    <source>
        <dbReference type="SAM" id="MobiDB-lite"/>
    </source>
</evidence>
<name>A0AAW0L512_QUESU</name>
<keyword evidence="6" id="KW-0862">Zinc</keyword>
<keyword evidence="3" id="KW-0479">Metal-binding</keyword>
<accession>A0AAW0L512</accession>
<keyword evidence="7" id="KW-0539">Nucleus</keyword>
<comment type="caution">
    <text evidence="12">The sequence shown here is derived from an EMBL/GenBank/DDBJ whole genome shotgun (WGS) entry which is preliminary data.</text>
</comment>
<sequence length="591" mass="64448">MGEGDSGSRSSSSQGQGQGPVVSFKINRKSEAASVLKSSIASKLPDFLSDYSDEVLAEYITVLVCNGKHQYQARDDLEAFLGKRSADFVSWLWGLLFNRARQSDSQITITALSDPIHVASVTTKDHHAFPSSFSLTKNETCIHSINKSNSKIVNCESNLLPLPDRQLLQPKRGIKTPSTSTHLKSSSPIPRPSENPHPRHISAPNVTGTNLSAQPAAVVSHRIDRPRGSVWDRLGKPCDDISQGSRTVDVSGVVFVKQQEQILNAKLSVVPVSNGEQSRTITGEVTRLDNNLSETRKLPDVVGSKCDPHSVSNVKRKRHFGEISTGLGADSIPVVDERNVDLQCKENTQDFKNSNLTKDSKTTTPNMASEVLDVKQRLHQIEIEMSKLRSRRLAMEKDGKPNLLLNSRSSRLAEEDSERTVLVTNVHFAATKEGLSLYFAKCGEIANLVILIDEATAQPKGSAYVTFSSKESVDKALELSGTTFLSRTIKVLRKVETAASTSGPALLAGRQCQTPLTHINRNFIPNKLYCSSSPLQWRRVSISTLSEPSASTNDKLKGAASSTFQQQLPSSTASLRTSEVNSLSRVHPAAS</sequence>
<evidence type="ECO:0000256" key="4">
    <source>
        <dbReference type="ARBA" id="ARBA00022737"/>
    </source>
</evidence>
<feature type="compositionally biased region" description="Polar residues" evidence="10">
    <location>
        <begin position="560"/>
        <end position="584"/>
    </location>
</feature>
<evidence type="ECO:0000259" key="11">
    <source>
        <dbReference type="PROSITE" id="PS50102"/>
    </source>
</evidence>